<dbReference type="OrthoDB" id="3799378at2759"/>
<feature type="region of interest" description="Disordered" evidence="1">
    <location>
        <begin position="81"/>
        <end position="114"/>
    </location>
</feature>
<dbReference type="Proteomes" id="UP000800200">
    <property type="component" value="Unassembled WGS sequence"/>
</dbReference>
<accession>A0A6A6EWQ1</accession>
<sequence length="219" mass="24744">MATTQQQKPDKKREIRKRHAVDALQSAQKKGVLLQDQNALPTILQEYIEACDLPQTWFEVLRPEDWWDLFTKFANPVKNAGSLNSLTPPASQAGIDEKSEGAKRPTYEEHDGPQPFPVTIHLPDKNFFRAVTACCCNERESFISEKVISQNGLHSLVADDNTIRLSWKNCSQPMAKTPCTKFWILSDDQIKNDIAIGNGYCEEEEEEDNSGVYSHPSCC</sequence>
<evidence type="ECO:0000256" key="1">
    <source>
        <dbReference type="SAM" id="MobiDB-lite"/>
    </source>
</evidence>
<gene>
    <name evidence="2" type="ORF">K469DRAFT_16666</name>
</gene>
<proteinExistence type="predicted"/>
<dbReference type="EMBL" id="ML994610">
    <property type="protein sequence ID" value="KAF2195701.1"/>
    <property type="molecule type" value="Genomic_DNA"/>
</dbReference>
<keyword evidence="3" id="KW-1185">Reference proteome</keyword>
<feature type="compositionally biased region" description="Basic and acidic residues" evidence="1">
    <location>
        <begin position="95"/>
        <end position="112"/>
    </location>
</feature>
<name>A0A6A6EWQ1_9PEZI</name>
<evidence type="ECO:0000313" key="2">
    <source>
        <dbReference type="EMBL" id="KAF2195701.1"/>
    </source>
</evidence>
<protein>
    <submittedName>
        <fullName evidence="2">Uncharacterized protein</fullName>
    </submittedName>
</protein>
<evidence type="ECO:0000313" key="3">
    <source>
        <dbReference type="Proteomes" id="UP000800200"/>
    </source>
</evidence>
<feature type="compositionally biased region" description="Polar residues" evidence="1">
    <location>
        <begin position="81"/>
        <end position="90"/>
    </location>
</feature>
<organism evidence="2 3">
    <name type="scientific">Zopfia rhizophila CBS 207.26</name>
    <dbReference type="NCBI Taxonomy" id="1314779"/>
    <lineage>
        <taxon>Eukaryota</taxon>
        <taxon>Fungi</taxon>
        <taxon>Dikarya</taxon>
        <taxon>Ascomycota</taxon>
        <taxon>Pezizomycotina</taxon>
        <taxon>Dothideomycetes</taxon>
        <taxon>Dothideomycetes incertae sedis</taxon>
        <taxon>Zopfiaceae</taxon>
        <taxon>Zopfia</taxon>
    </lineage>
</organism>
<dbReference type="AlphaFoldDB" id="A0A6A6EWQ1"/>
<reference evidence="2" key="1">
    <citation type="journal article" date="2020" name="Stud. Mycol.">
        <title>101 Dothideomycetes genomes: a test case for predicting lifestyles and emergence of pathogens.</title>
        <authorList>
            <person name="Haridas S."/>
            <person name="Albert R."/>
            <person name="Binder M."/>
            <person name="Bloem J."/>
            <person name="Labutti K."/>
            <person name="Salamov A."/>
            <person name="Andreopoulos B."/>
            <person name="Baker S."/>
            <person name="Barry K."/>
            <person name="Bills G."/>
            <person name="Bluhm B."/>
            <person name="Cannon C."/>
            <person name="Castanera R."/>
            <person name="Culley D."/>
            <person name="Daum C."/>
            <person name="Ezra D."/>
            <person name="Gonzalez J."/>
            <person name="Henrissat B."/>
            <person name="Kuo A."/>
            <person name="Liang C."/>
            <person name="Lipzen A."/>
            <person name="Lutzoni F."/>
            <person name="Magnuson J."/>
            <person name="Mondo S."/>
            <person name="Nolan M."/>
            <person name="Ohm R."/>
            <person name="Pangilinan J."/>
            <person name="Park H.-J."/>
            <person name="Ramirez L."/>
            <person name="Alfaro M."/>
            <person name="Sun H."/>
            <person name="Tritt A."/>
            <person name="Yoshinaga Y."/>
            <person name="Zwiers L.-H."/>
            <person name="Turgeon B."/>
            <person name="Goodwin S."/>
            <person name="Spatafora J."/>
            <person name="Crous P."/>
            <person name="Grigoriev I."/>
        </authorList>
    </citation>
    <scope>NUCLEOTIDE SEQUENCE</scope>
    <source>
        <strain evidence="2">CBS 207.26</strain>
    </source>
</reference>